<gene>
    <name evidence="2" type="ORF">B0I32_129136</name>
</gene>
<name>A0A2T0M6D6_9ACTN</name>
<evidence type="ECO:0000313" key="3">
    <source>
        <dbReference type="Proteomes" id="UP000238312"/>
    </source>
</evidence>
<organism evidence="2 3">
    <name type="scientific">Nonomuraea fuscirosea</name>
    <dbReference type="NCBI Taxonomy" id="1291556"/>
    <lineage>
        <taxon>Bacteria</taxon>
        <taxon>Bacillati</taxon>
        <taxon>Actinomycetota</taxon>
        <taxon>Actinomycetes</taxon>
        <taxon>Streptosporangiales</taxon>
        <taxon>Streptosporangiaceae</taxon>
        <taxon>Nonomuraea</taxon>
    </lineage>
</organism>
<reference evidence="2 3" key="1">
    <citation type="submission" date="2018-03" db="EMBL/GenBank/DDBJ databases">
        <title>Genomic Encyclopedia of Type Strains, Phase III (KMG-III): the genomes of soil and plant-associated and newly described type strains.</title>
        <authorList>
            <person name="Whitman W."/>
        </authorList>
    </citation>
    <scope>NUCLEOTIDE SEQUENCE [LARGE SCALE GENOMIC DNA]</scope>
    <source>
        <strain evidence="2 3">CGMCC 4.7104</strain>
    </source>
</reference>
<keyword evidence="3" id="KW-1185">Reference proteome</keyword>
<dbReference type="Proteomes" id="UP000238312">
    <property type="component" value="Unassembled WGS sequence"/>
</dbReference>
<dbReference type="EMBL" id="PVNG01000029">
    <property type="protein sequence ID" value="PRX53018.1"/>
    <property type="molecule type" value="Genomic_DNA"/>
</dbReference>
<protein>
    <submittedName>
        <fullName evidence="2">Uncharacterized protein</fullName>
    </submittedName>
</protein>
<sequence>MPFISQPRTMIVSPAPEETSFQASRRKWWSCSPRAPSLSRRATTLSGSPASLGATIGTFSARTRPGRAARQRVQGSRTNGAPAMASQRSPGRYVRPTVTVLRSHDSKPGRFCGPRRSEERKTPSAAGGLCGGLCGGPCGGGLAGGLCGAGLCGGGLCAGSADGVPRPSVVPAIVPATMAIAQCR</sequence>
<comment type="caution">
    <text evidence="2">The sequence shown here is derived from an EMBL/GenBank/DDBJ whole genome shotgun (WGS) entry which is preliminary data.</text>
</comment>
<dbReference type="AlphaFoldDB" id="A0A2T0M6D6"/>
<evidence type="ECO:0000313" key="2">
    <source>
        <dbReference type="EMBL" id="PRX53018.1"/>
    </source>
</evidence>
<feature type="region of interest" description="Disordered" evidence="1">
    <location>
        <begin position="62"/>
        <end position="91"/>
    </location>
</feature>
<evidence type="ECO:0000256" key="1">
    <source>
        <dbReference type="SAM" id="MobiDB-lite"/>
    </source>
</evidence>
<accession>A0A2T0M6D6</accession>
<proteinExistence type="predicted"/>